<gene>
    <name evidence="2" type="ORF">EDC22_10673</name>
</gene>
<protein>
    <submittedName>
        <fullName evidence="2">Putative amidohydrolase</fullName>
    </submittedName>
</protein>
<proteinExistence type="predicted"/>
<dbReference type="RefSeq" id="WP_132806712.1">
    <property type="nucleotide sequence ID" value="NZ_SMAK01000006.1"/>
</dbReference>
<keyword evidence="2" id="KW-0378">Hydrolase</keyword>
<dbReference type="OrthoDB" id="9811121at2"/>
<accession>A0A4R3MCA0</accession>
<dbReference type="Pfam" id="PF00795">
    <property type="entry name" value="CN_hydrolase"/>
    <property type="match status" value="1"/>
</dbReference>
<evidence type="ECO:0000313" key="2">
    <source>
        <dbReference type="EMBL" id="TCT09879.1"/>
    </source>
</evidence>
<dbReference type="EMBL" id="SMAK01000006">
    <property type="protein sequence ID" value="TCT09879.1"/>
    <property type="molecule type" value="Genomic_DNA"/>
</dbReference>
<reference evidence="2 3" key="1">
    <citation type="submission" date="2019-03" db="EMBL/GenBank/DDBJ databases">
        <title>Genomic Encyclopedia of Type Strains, Phase IV (KMG-IV): sequencing the most valuable type-strain genomes for metagenomic binning, comparative biology and taxonomic classification.</title>
        <authorList>
            <person name="Goeker M."/>
        </authorList>
    </citation>
    <scope>NUCLEOTIDE SEQUENCE [LARGE SCALE GENOMIC DNA]</scope>
    <source>
        <strain evidence="2 3">DSM 19345</strain>
    </source>
</reference>
<evidence type="ECO:0000313" key="3">
    <source>
        <dbReference type="Proteomes" id="UP000295678"/>
    </source>
</evidence>
<dbReference type="Gene3D" id="3.60.110.10">
    <property type="entry name" value="Carbon-nitrogen hydrolase"/>
    <property type="match status" value="1"/>
</dbReference>
<dbReference type="InterPro" id="IPR036526">
    <property type="entry name" value="C-N_Hydrolase_sf"/>
</dbReference>
<organism evidence="2 3">
    <name type="scientific">Tepidamorphus gemmatus</name>
    <dbReference type="NCBI Taxonomy" id="747076"/>
    <lineage>
        <taxon>Bacteria</taxon>
        <taxon>Pseudomonadati</taxon>
        <taxon>Pseudomonadota</taxon>
        <taxon>Alphaproteobacteria</taxon>
        <taxon>Hyphomicrobiales</taxon>
        <taxon>Tepidamorphaceae</taxon>
        <taxon>Tepidamorphus</taxon>
    </lineage>
</organism>
<dbReference type="SUPFAM" id="SSF56317">
    <property type="entry name" value="Carbon-nitrogen hydrolase"/>
    <property type="match status" value="1"/>
</dbReference>
<name>A0A4R3MCA0_9HYPH</name>
<dbReference type="PROSITE" id="PS50263">
    <property type="entry name" value="CN_HYDROLASE"/>
    <property type="match status" value="1"/>
</dbReference>
<dbReference type="Proteomes" id="UP000295678">
    <property type="component" value="Unassembled WGS sequence"/>
</dbReference>
<dbReference type="AlphaFoldDB" id="A0A4R3MCA0"/>
<dbReference type="PANTHER" id="PTHR23088">
    <property type="entry name" value="NITRILASE-RELATED"/>
    <property type="match status" value="1"/>
</dbReference>
<dbReference type="PANTHER" id="PTHR23088:SF50">
    <property type="entry name" value="HYDROLASE YHCX"/>
    <property type="match status" value="1"/>
</dbReference>
<sequence length="298" mass="31556">MTDTLTLALWATNLSAPLTGLEAWAARIDAKLAEAARAGADLLIMPEYACEQWLSFKPTGLAPTAEIGWMAAQAPQALEMLKPLPARHGVALLAGTMPWTVNGSQRNRAWLMLPDGRAIAQDKMALTPGEQDPESWTLATGDEIAIVEWRGLKIATLICLDVEMPALSSLLAPQGIDLLMVPSMTGLLSGYSRVFGCAKARAVELMTVVAATGCVGTAPGTTQNETNVSGCAVFVPCERELGFTGVFAATDPVGAHDGDGPFLIARDLPIGLIRRKRAGAAEVWPGAWSAAHVRVRRC</sequence>
<dbReference type="InterPro" id="IPR003010">
    <property type="entry name" value="C-N_Hydrolase"/>
</dbReference>
<evidence type="ECO:0000259" key="1">
    <source>
        <dbReference type="PROSITE" id="PS50263"/>
    </source>
</evidence>
<dbReference type="GO" id="GO:0016787">
    <property type="term" value="F:hydrolase activity"/>
    <property type="evidence" value="ECO:0007669"/>
    <property type="project" value="UniProtKB-KW"/>
</dbReference>
<keyword evidence="3" id="KW-1185">Reference proteome</keyword>
<comment type="caution">
    <text evidence="2">The sequence shown here is derived from an EMBL/GenBank/DDBJ whole genome shotgun (WGS) entry which is preliminary data.</text>
</comment>
<feature type="domain" description="CN hydrolase" evidence="1">
    <location>
        <begin position="5"/>
        <end position="270"/>
    </location>
</feature>